<dbReference type="InterPro" id="IPR054612">
    <property type="entry name" value="Phage_capsid-like_C"/>
</dbReference>
<protein>
    <submittedName>
        <fullName evidence="4">Phage major capsid protein</fullName>
    </submittedName>
</protein>
<sequence>MELKEISDALDRIEGKMNDTSEANKAELKRLGDEQVKLSRQLIELQQNAVKAVAPKAEAKSVGAQVAESNAVKAFVEGSATKARMELAETKADAVNPILTPTGGVVQAYRRPGVLAGAFRPFTIEALFPNIPVASNAYEYVKEKDAGFVNGAAPVAEGAQKPFGSTGFELISGTIKTVAHLARISKQLMEDAPALEAYINQRVVYGVDLAVEDQITTGDGKGQNLSGIFTTGNYTPHVAKLADLGTTNATLLDLILFAKTKIEQNYFRPNAILMNPLNWSKLQMLKNGSADYYLTSPASVAQPQLWGLPVVTTQAVAVDTFMVGDFSAAGTVWTRTGMTVELFEQDSDNVEKNLITIRAERRLGFGIERPGALCGGALTVPSA</sequence>
<feature type="coiled-coil region" evidence="2">
    <location>
        <begin position="3"/>
        <end position="48"/>
    </location>
</feature>
<dbReference type="Proteomes" id="UP001297600">
    <property type="component" value="Unassembled WGS sequence"/>
</dbReference>
<dbReference type="Gene3D" id="3.30.2400.10">
    <property type="entry name" value="Major capsid protein gp5"/>
    <property type="match status" value="1"/>
</dbReference>
<evidence type="ECO:0000313" key="4">
    <source>
        <dbReference type="EMBL" id="MCG5031678.1"/>
    </source>
</evidence>
<feature type="domain" description="Phage capsid-like C-terminal" evidence="3">
    <location>
        <begin position="103"/>
        <end position="374"/>
    </location>
</feature>
<dbReference type="Gene3D" id="3.30.2320.10">
    <property type="entry name" value="hypothetical protein PF0899 domain"/>
    <property type="match status" value="1"/>
</dbReference>
<accession>A0ABS9MSR9</accession>
<evidence type="ECO:0000256" key="1">
    <source>
        <dbReference type="ARBA" id="ARBA00004328"/>
    </source>
</evidence>
<name>A0ABS9MSR9_9BURK</name>
<evidence type="ECO:0000256" key="2">
    <source>
        <dbReference type="SAM" id="Coils"/>
    </source>
</evidence>
<evidence type="ECO:0000259" key="3">
    <source>
        <dbReference type="Pfam" id="PF05065"/>
    </source>
</evidence>
<proteinExistence type="predicted"/>
<comment type="subcellular location">
    <subcellularLocation>
        <location evidence="1">Virion</location>
    </subcellularLocation>
</comment>
<evidence type="ECO:0000313" key="5">
    <source>
        <dbReference type="Proteomes" id="UP001297600"/>
    </source>
</evidence>
<keyword evidence="2" id="KW-0175">Coiled coil</keyword>
<keyword evidence="5" id="KW-1185">Reference proteome</keyword>
<reference evidence="4 5" key="1">
    <citation type="submission" date="2022-02" db="EMBL/GenBank/DDBJ databases">
        <title>Mesosutterella porci, a novel member of the family Sutterellaceae from pig feces.</title>
        <authorList>
            <person name="Wylensek D."/>
            <person name="Clavel T."/>
        </authorList>
    </citation>
    <scope>NUCLEOTIDE SEQUENCE [LARGE SCALE GENOMIC DNA]</scope>
    <source>
        <strain evidence="5">oilRF-744-wt-GAM-9</strain>
    </source>
</reference>
<gene>
    <name evidence="4" type="ORF">MAF45_09530</name>
</gene>
<dbReference type="InterPro" id="IPR024455">
    <property type="entry name" value="Phage_capsid"/>
</dbReference>
<organism evidence="4 5">
    <name type="scientific">Mesosutterella porci</name>
    <dbReference type="NCBI Taxonomy" id="2915351"/>
    <lineage>
        <taxon>Bacteria</taxon>
        <taxon>Pseudomonadati</taxon>
        <taxon>Pseudomonadota</taxon>
        <taxon>Betaproteobacteria</taxon>
        <taxon>Burkholderiales</taxon>
        <taxon>Sutterellaceae</taxon>
        <taxon>Mesosutterella</taxon>
    </lineage>
</organism>
<dbReference type="SUPFAM" id="SSF56563">
    <property type="entry name" value="Major capsid protein gp5"/>
    <property type="match status" value="1"/>
</dbReference>
<dbReference type="NCBIfam" id="TIGR01554">
    <property type="entry name" value="major_cap_HK97"/>
    <property type="match status" value="1"/>
</dbReference>
<dbReference type="RefSeq" id="WP_237980023.1">
    <property type="nucleotide sequence ID" value="NZ_JAKNCT010000012.1"/>
</dbReference>
<dbReference type="Pfam" id="PF05065">
    <property type="entry name" value="Phage_capsid"/>
    <property type="match status" value="1"/>
</dbReference>
<comment type="caution">
    <text evidence="4">The sequence shown here is derived from an EMBL/GenBank/DDBJ whole genome shotgun (WGS) entry which is preliminary data.</text>
</comment>
<dbReference type="EMBL" id="JAKNCT010000012">
    <property type="protein sequence ID" value="MCG5031678.1"/>
    <property type="molecule type" value="Genomic_DNA"/>
</dbReference>